<dbReference type="InterPro" id="IPR050982">
    <property type="entry name" value="Auxin_biosynth/cation_transpt"/>
</dbReference>
<dbReference type="InterPro" id="IPR020946">
    <property type="entry name" value="Flavin_mOase-like"/>
</dbReference>
<dbReference type="AlphaFoldDB" id="A0A927B1Q7"/>
<dbReference type="PANTHER" id="PTHR43539:SF78">
    <property type="entry name" value="FLAVIN-CONTAINING MONOOXYGENASE"/>
    <property type="match status" value="1"/>
</dbReference>
<dbReference type="GO" id="GO:0050660">
    <property type="term" value="F:flavin adenine dinucleotide binding"/>
    <property type="evidence" value="ECO:0007669"/>
    <property type="project" value="InterPro"/>
</dbReference>
<keyword evidence="1" id="KW-0285">Flavoprotein</keyword>
<gene>
    <name evidence="4" type="ORF">IC230_13665</name>
</gene>
<evidence type="ECO:0000313" key="5">
    <source>
        <dbReference type="Proteomes" id="UP000653797"/>
    </source>
</evidence>
<dbReference type="InterPro" id="IPR036188">
    <property type="entry name" value="FAD/NAD-bd_sf"/>
</dbReference>
<dbReference type="EMBL" id="JACXAA010000004">
    <property type="protein sequence ID" value="MBD2753949.1"/>
    <property type="molecule type" value="Genomic_DNA"/>
</dbReference>
<dbReference type="InterPro" id="IPR000960">
    <property type="entry name" value="Flavin_mOase"/>
</dbReference>
<dbReference type="PRINTS" id="PR00469">
    <property type="entry name" value="PNDRDTASEII"/>
</dbReference>
<evidence type="ECO:0000313" key="4">
    <source>
        <dbReference type="EMBL" id="MBD2753949.1"/>
    </source>
</evidence>
<dbReference type="PIRSF" id="PIRSF000332">
    <property type="entry name" value="FMO"/>
    <property type="match status" value="1"/>
</dbReference>
<name>A0A927B1Q7_9BACT</name>
<protein>
    <submittedName>
        <fullName evidence="4">NAD(P)/FAD-dependent oxidoreductase</fullName>
    </submittedName>
</protein>
<sequence length="385" mass="43073">MTTNTLIIGAGPAGLAMAGQLAHRKLPFTVLEASDYIGFSWRNHYDRLHLHTVKEHSALPHLPYPANHPTYVSRLQFIEYLEQYAAHFGIKPIFNQKVTHITRNPVDGTWQVQTETDTFTASRVVVATGYNRAAHVPELPGQRNFRGIIWHSHEYRNGAPFRNENVLVVGMGNTGAELALDLLENGAKPFISVRGPVNIIHRDLFGYPAQKMAIMMKKFPGWFTDFMARLMREISIGDLSAYGLGKPAHSPTQDLRRGKPPVIDVGTLDQIKAGTITVLPGIERISRDSRLTKTVTFTDGRELPFDAIILATGYLPALTTVIGTELADNVLNERGYPKNLWFDDRSLRGLYFLGFSTPITGVIYHLNIDSEKIAKHIFENNFITA</sequence>
<dbReference type="RefSeq" id="WP_191039588.1">
    <property type="nucleotide sequence ID" value="NZ_JACXAA010000004.1"/>
</dbReference>
<keyword evidence="2" id="KW-0274">FAD</keyword>
<accession>A0A927B1Q7</accession>
<evidence type="ECO:0000256" key="2">
    <source>
        <dbReference type="ARBA" id="ARBA00022827"/>
    </source>
</evidence>
<comment type="caution">
    <text evidence="4">The sequence shown here is derived from an EMBL/GenBank/DDBJ whole genome shotgun (WGS) entry which is preliminary data.</text>
</comment>
<dbReference type="Gene3D" id="3.50.50.60">
    <property type="entry name" value="FAD/NAD(P)-binding domain"/>
    <property type="match status" value="1"/>
</dbReference>
<evidence type="ECO:0000256" key="1">
    <source>
        <dbReference type="ARBA" id="ARBA00022630"/>
    </source>
</evidence>
<keyword evidence="5" id="KW-1185">Reference proteome</keyword>
<organism evidence="4 5">
    <name type="scientific">Spirosoma validum</name>
    <dbReference type="NCBI Taxonomy" id="2771355"/>
    <lineage>
        <taxon>Bacteria</taxon>
        <taxon>Pseudomonadati</taxon>
        <taxon>Bacteroidota</taxon>
        <taxon>Cytophagia</taxon>
        <taxon>Cytophagales</taxon>
        <taxon>Cytophagaceae</taxon>
        <taxon>Spirosoma</taxon>
    </lineage>
</organism>
<dbReference type="PANTHER" id="PTHR43539">
    <property type="entry name" value="FLAVIN-BINDING MONOOXYGENASE-LIKE PROTEIN (AFU_ORTHOLOGUE AFUA_4G09220)"/>
    <property type="match status" value="1"/>
</dbReference>
<reference evidence="4" key="1">
    <citation type="submission" date="2020-09" db="EMBL/GenBank/DDBJ databases">
        <authorList>
            <person name="Kim M.K."/>
        </authorList>
    </citation>
    <scope>NUCLEOTIDE SEQUENCE</scope>
    <source>
        <strain evidence="4">BT704</strain>
    </source>
</reference>
<dbReference type="SUPFAM" id="SSF51905">
    <property type="entry name" value="FAD/NAD(P)-binding domain"/>
    <property type="match status" value="2"/>
</dbReference>
<dbReference type="Pfam" id="PF00743">
    <property type="entry name" value="FMO-like"/>
    <property type="match status" value="1"/>
</dbReference>
<keyword evidence="3" id="KW-0560">Oxidoreductase</keyword>
<dbReference type="GO" id="GO:0050661">
    <property type="term" value="F:NADP binding"/>
    <property type="evidence" value="ECO:0007669"/>
    <property type="project" value="InterPro"/>
</dbReference>
<dbReference type="GO" id="GO:0004499">
    <property type="term" value="F:N,N-dimethylaniline monooxygenase activity"/>
    <property type="evidence" value="ECO:0007669"/>
    <property type="project" value="InterPro"/>
</dbReference>
<proteinExistence type="predicted"/>
<dbReference type="Proteomes" id="UP000653797">
    <property type="component" value="Unassembled WGS sequence"/>
</dbReference>
<evidence type="ECO:0000256" key="3">
    <source>
        <dbReference type="ARBA" id="ARBA00023002"/>
    </source>
</evidence>
<dbReference type="PRINTS" id="PR00368">
    <property type="entry name" value="FADPNR"/>
</dbReference>